<evidence type="ECO:0000256" key="1">
    <source>
        <dbReference type="ARBA" id="ARBA00005495"/>
    </source>
</evidence>
<reference evidence="6" key="1">
    <citation type="journal article" date="2020" name="Stud. Mycol.">
        <title>101 Dothideomycetes genomes: a test case for predicting lifestyles and emergence of pathogens.</title>
        <authorList>
            <person name="Haridas S."/>
            <person name="Albert R."/>
            <person name="Binder M."/>
            <person name="Bloem J."/>
            <person name="Labutti K."/>
            <person name="Salamov A."/>
            <person name="Andreopoulos B."/>
            <person name="Baker S."/>
            <person name="Barry K."/>
            <person name="Bills G."/>
            <person name="Bluhm B."/>
            <person name="Cannon C."/>
            <person name="Castanera R."/>
            <person name="Culley D."/>
            <person name="Daum C."/>
            <person name="Ezra D."/>
            <person name="Gonzalez J."/>
            <person name="Henrissat B."/>
            <person name="Kuo A."/>
            <person name="Liang C."/>
            <person name="Lipzen A."/>
            <person name="Lutzoni F."/>
            <person name="Magnuson J."/>
            <person name="Mondo S."/>
            <person name="Nolan M."/>
            <person name="Ohm R."/>
            <person name="Pangilinan J."/>
            <person name="Park H.-J."/>
            <person name="Ramirez L."/>
            <person name="Alfaro M."/>
            <person name="Sun H."/>
            <person name="Tritt A."/>
            <person name="Yoshinaga Y."/>
            <person name="Zwiers L.-H."/>
            <person name="Turgeon B."/>
            <person name="Goodwin S."/>
            <person name="Spatafora J."/>
            <person name="Crous P."/>
            <person name="Grigoriev I."/>
        </authorList>
    </citation>
    <scope>NUCLEOTIDE SEQUENCE</scope>
    <source>
        <strain evidence="6">CBS 133067</strain>
    </source>
</reference>
<keyword evidence="7" id="KW-1185">Reference proteome</keyword>
<evidence type="ECO:0000256" key="3">
    <source>
        <dbReference type="ARBA" id="ARBA00022833"/>
    </source>
</evidence>
<organism evidence="6 7">
    <name type="scientific">Rhizodiscina lignyota</name>
    <dbReference type="NCBI Taxonomy" id="1504668"/>
    <lineage>
        <taxon>Eukaryota</taxon>
        <taxon>Fungi</taxon>
        <taxon>Dikarya</taxon>
        <taxon>Ascomycota</taxon>
        <taxon>Pezizomycotina</taxon>
        <taxon>Dothideomycetes</taxon>
        <taxon>Pleosporomycetidae</taxon>
        <taxon>Aulographales</taxon>
        <taxon>Rhizodiscinaceae</taxon>
        <taxon>Rhizodiscina</taxon>
    </lineage>
</organism>
<keyword evidence="4" id="KW-0456">Lyase</keyword>
<dbReference type="PROSITE" id="PS51891">
    <property type="entry name" value="CENP_V_GFA"/>
    <property type="match status" value="1"/>
</dbReference>
<evidence type="ECO:0000259" key="5">
    <source>
        <dbReference type="PROSITE" id="PS51891"/>
    </source>
</evidence>
<comment type="similarity">
    <text evidence="1">Belongs to the Gfa family.</text>
</comment>
<evidence type="ECO:0000256" key="4">
    <source>
        <dbReference type="ARBA" id="ARBA00023239"/>
    </source>
</evidence>
<keyword evidence="3" id="KW-0862">Zinc</keyword>
<sequence>MTTGSGSCICGAVKISFDDEPMIQGLCHCGNCKKITASAFSTNAVVSESKFKVDGEVKTYTINTTGSGMPATLHFCPTCSCVLWAVSGSNPGYVTIKTGVLDEGGLDAFAPGAEVWVSKRATWYAGVGGECAAFQKMPPGFPGVTDENV</sequence>
<dbReference type="AlphaFoldDB" id="A0A9P4I6P3"/>
<dbReference type="PANTHER" id="PTHR33337:SF30">
    <property type="entry name" value="DUF636 DOMAIN PROTEIN (AFU_ORTHOLOGUE AFUA_1G03180)"/>
    <property type="match status" value="1"/>
</dbReference>
<name>A0A9P4I6P3_9PEZI</name>
<dbReference type="InterPro" id="IPR011057">
    <property type="entry name" value="Mss4-like_sf"/>
</dbReference>
<dbReference type="Pfam" id="PF04828">
    <property type="entry name" value="GFA"/>
    <property type="match status" value="1"/>
</dbReference>
<evidence type="ECO:0000313" key="7">
    <source>
        <dbReference type="Proteomes" id="UP000799772"/>
    </source>
</evidence>
<dbReference type="GO" id="GO:0016846">
    <property type="term" value="F:carbon-sulfur lyase activity"/>
    <property type="evidence" value="ECO:0007669"/>
    <property type="project" value="InterPro"/>
</dbReference>
<dbReference type="SUPFAM" id="SSF51316">
    <property type="entry name" value="Mss4-like"/>
    <property type="match status" value="1"/>
</dbReference>
<dbReference type="PANTHER" id="PTHR33337">
    <property type="entry name" value="GFA DOMAIN-CONTAINING PROTEIN"/>
    <property type="match status" value="1"/>
</dbReference>
<gene>
    <name evidence="6" type="ORF">NA57DRAFT_61153</name>
</gene>
<keyword evidence="2" id="KW-0479">Metal-binding</keyword>
<comment type="caution">
    <text evidence="6">The sequence shown here is derived from an EMBL/GenBank/DDBJ whole genome shotgun (WGS) entry which is preliminary data.</text>
</comment>
<dbReference type="Gene3D" id="3.90.1590.10">
    <property type="entry name" value="glutathione-dependent formaldehyde- activating enzyme (gfa)"/>
    <property type="match status" value="1"/>
</dbReference>
<dbReference type="OrthoDB" id="2212170at2759"/>
<protein>
    <recommendedName>
        <fullName evidence="5">CENP-V/GFA domain-containing protein</fullName>
    </recommendedName>
</protein>
<evidence type="ECO:0000313" key="6">
    <source>
        <dbReference type="EMBL" id="KAF2093938.1"/>
    </source>
</evidence>
<dbReference type="EMBL" id="ML978136">
    <property type="protein sequence ID" value="KAF2093938.1"/>
    <property type="molecule type" value="Genomic_DNA"/>
</dbReference>
<feature type="domain" description="CENP-V/GFA" evidence="5">
    <location>
        <begin position="4"/>
        <end position="117"/>
    </location>
</feature>
<dbReference type="GO" id="GO:0046872">
    <property type="term" value="F:metal ion binding"/>
    <property type="evidence" value="ECO:0007669"/>
    <property type="project" value="UniProtKB-KW"/>
</dbReference>
<dbReference type="InterPro" id="IPR006913">
    <property type="entry name" value="CENP-V/GFA"/>
</dbReference>
<accession>A0A9P4I6P3</accession>
<evidence type="ECO:0000256" key="2">
    <source>
        <dbReference type="ARBA" id="ARBA00022723"/>
    </source>
</evidence>
<proteinExistence type="inferred from homology"/>
<dbReference type="Proteomes" id="UP000799772">
    <property type="component" value="Unassembled WGS sequence"/>
</dbReference>